<evidence type="ECO:0000313" key="4">
    <source>
        <dbReference type="Proteomes" id="UP001303473"/>
    </source>
</evidence>
<feature type="compositionally biased region" description="Basic residues" evidence="2">
    <location>
        <begin position="530"/>
        <end position="539"/>
    </location>
</feature>
<feature type="coiled-coil region" evidence="1">
    <location>
        <begin position="192"/>
        <end position="415"/>
    </location>
</feature>
<gene>
    <name evidence="3" type="ORF">QBC46DRAFT_385693</name>
</gene>
<evidence type="ECO:0000256" key="1">
    <source>
        <dbReference type="SAM" id="Coils"/>
    </source>
</evidence>
<organism evidence="3 4">
    <name type="scientific">Diplogelasinospora grovesii</name>
    <dbReference type="NCBI Taxonomy" id="303347"/>
    <lineage>
        <taxon>Eukaryota</taxon>
        <taxon>Fungi</taxon>
        <taxon>Dikarya</taxon>
        <taxon>Ascomycota</taxon>
        <taxon>Pezizomycotina</taxon>
        <taxon>Sordariomycetes</taxon>
        <taxon>Sordariomycetidae</taxon>
        <taxon>Sordariales</taxon>
        <taxon>Diplogelasinosporaceae</taxon>
        <taxon>Diplogelasinospora</taxon>
    </lineage>
</organism>
<keyword evidence="4" id="KW-1185">Reference proteome</keyword>
<evidence type="ECO:0000313" key="3">
    <source>
        <dbReference type="EMBL" id="KAK3940252.1"/>
    </source>
</evidence>
<feature type="compositionally biased region" description="Basic and acidic residues" evidence="2">
    <location>
        <begin position="473"/>
        <end position="488"/>
    </location>
</feature>
<proteinExistence type="predicted"/>
<sequence>MASIEAVTCQSVRLGFRSPASRESRIPAPTPSLLNRRVNERQTTVRKAHYQARILSSQYGRTSNVQNRPTTQAIAARFYQRPSTAMPRAYTCRVPKQNAISEAAADPGRPELHQDREGPVIRRMDQPDVNMKAVCRLVFRDAAQVKSYIKTIRRKPDGHDALAATSYSTDQHSRPPCVEKAKSEGSNVERKENETLKQRADLMEDIRALRAEVSSLTKSNIGLQKDKEESDGLIDKFKKKLEQYRKEMSNMEWLKQDHDRRGEEIVRMDEVYRQKMKTLENELVQARQSEQNLAAQMQVDQRAMGEIKNELLRQARQSEKNEAQVQERLDAITQEKESLMLQVATLQTDLATERAHKARLEGGHADSLQQIETLQAQLSRADEELARIIDLPEKVEALERDLEHSRTVIERNTNEMRTLEAILAELQPEQPKSPRKGIPISGNLPSQGNLVESSGTEPPPSNRGGTRKKTPKKREGFLFKRTKSDPRRVCIVRRGSSKYLAIQRRTASEQGQSRRRSAGEREAPELIGWSRHRRVRSIQKRPQSGASAR</sequence>
<feature type="compositionally biased region" description="Polar residues" evidence="2">
    <location>
        <begin position="443"/>
        <end position="456"/>
    </location>
</feature>
<evidence type="ECO:0000256" key="2">
    <source>
        <dbReference type="SAM" id="MobiDB-lite"/>
    </source>
</evidence>
<feature type="compositionally biased region" description="Polar residues" evidence="2">
    <location>
        <begin position="540"/>
        <end position="549"/>
    </location>
</feature>
<feature type="region of interest" description="Disordered" evidence="2">
    <location>
        <begin position="425"/>
        <end position="549"/>
    </location>
</feature>
<keyword evidence="1" id="KW-0175">Coiled coil</keyword>
<accession>A0AAN6N6S2</accession>
<feature type="compositionally biased region" description="Basic and acidic residues" evidence="2">
    <location>
        <begin position="171"/>
        <end position="192"/>
    </location>
</feature>
<dbReference type="AlphaFoldDB" id="A0AAN6N6S2"/>
<name>A0AAN6N6S2_9PEZI</name>
<dbReference type="EMBL" id="MU853798">
    <property type="protein sequence ID" value="KAK3940252.1"/>
    <property type="molecule type" value="Genomic_DNA"/>
</dbReference>
<comment type="caution">
    <text evidence="3">The sequence shown here is derived from an EMBL/GenBank/DDBJ whole genome shotgun (WGS) entry which is preliminary data.</text>
</comment>
<feature type="region of interest" description="Disordered" evidence="2">
    <location>
        <begin position="165"/>
        <end position="192"/>
    </location>
</feature>
<protein>
    <submittedName>
        <fullName evidence="3">Uncharacterized protein</fullName>
    </submittedName>
</protein>
<reference evidence="4" key="1">
    <citation type="journal article" date="2023" name="Mol. Phylogenet. Evol.">
        <title>Genome-scale phylogeny and comparative genomics of the fungal order Sordariales.</title>
        <authorList>
            <person name="Hensen N."/>
            <person name="Bonometti L."/>
            <person name="Westerberg I."/>
            <person name="Brannstrom I.O."/>
            <person name="Guillou S."/>
            <person name="Cros-Aarteil S."/>
            <person name="Calhoun S."/>
            <person name="Haridas S."/>
            <person name="Kuo A."/>
            <person name="Mondo S."/>
            <person name="Pangilinan J."/>
            <person name="Riley R."/>
            <person name="LaButti K."/>
            <person name="Andreopoulos B."/>
            <person name="Lipzen A."/>
            <person name="Chen C."/>
            <person name="Yan M."/>
            <person name="Daum C."/>
            <person name="Ng V."/>
            <person name="Clum A."/>
            <person name="Steindorff A."/>
            <person name="Ohm R.A."/>
            <person name="Martin F."/>
            <person name="Silar P."/>
            <person name="Natvig D.O."/>
            <person name="Lalanne C."/>
            <person name="Gautier V."/>
            <person name="Ament-Velasquez S.L."/>
            <person name="Kruys A."/>
            <person name="Hutchinson M.I."/>
            <person name="Powell A.J."/>
            <person name="Barry K."/>
            <person name="Miller A.N."/>
            <person name="Grigoriev I.V."/>
            <person name="Debuchy R."/>
            <person name="Gladieux P."/>
            <person name="Hiltunen Thoren M."/>
            <person name="Johannesson H."/>
        </authorList>
    </citation>
    <scope>NUCLEOTIDE SEQUENCE [LARGE SCALE GENOMIC DNA]</scope>
    <source>
        <strain evidence="4">CBS 340.73</strain>
    </source>
</reference>
<dbReference type="Proteomes" id="UP001303473">
    <property type="component" value="Unassembled WGS sequence"/>
</dbReference>